<dbReference type="EnsemblMetazoa" id="GAUT032325-RA">
    <property type="protein sequence ID" value="GAUT032325-PA"/>
    <property type="gene ID" value="GAUT032325"/>
</dbReference>
<dbReference type="VEuPathDB" id="VectorBase:GAUT032325"/>
<proteinExistence type="predicted"/>
<dbReference type="Proteomes" id="UP000078200">
    <property type="component" value="Unassembled WGS sequence"/>
</dbReference>
<name>A0A1A9VBX4_GLOAU</name>
<accession>A0A1A9VBX4</accession>
<sequence length="182" mass="20813">MSSKAKRTPRPRPATVQSSPRLAQILQLLLKLKIMPNAYRRKIELAKRGSLSTMNASLQGQISRYPGSTFVTFINATLKLAYFHLSNSTIDSGKDYYCVKHVASKIEQNDRLGEYQNGTDRVVCNKDDEDKIVFRQKYPIRKSLAKLALEKHVIRRMICDKKSGRNPPIMVRKRVVCTEAMK</sequence>
<dbReference type="AlphaFoldDB" id="A0A1A9VBX4"/>
<protein>
    <submittedName>
        <fullName evidence="1">Uncharacterized protein</fullName>
    </submittedName>
</protein>
<reference evidence="1" key="1">
    <citation type="submission" date="2020-05" db="UniProtKB">
        <authorList>
            <consortium name="EnsemblMetazoa"/>
        </authorList>
    </citation>
    <scope>IDENTIFICATION</scope>
    <source>
        <strain evidence="1">TTRI</strain>
    </source>
</reference>
<evidence type="ECO:0000313" key="1">
    <source>
        <dbReference type="EnsemblMetazoa" id="GAUT032325-PA"/>
    </source>
</evidence>
<keyword evidence="2" id="KW-1185">Reference proteome</keyword>
<organism evidence="1 2">
    <name type="scientific">Glossina austeni</name>
    <name type="common">Savannah tsetse fly</name>
    <dbReference type="NCBI Taxonomy" id="7395"/>
    <lineage>
        <taxon>Eukaryota</taxon>
        <taxon>Metazoa</taxon>
        <taxon>Ecdysozoa</taxon>
        <taxon>Arthropoda</taxon>
        <taxon>Hexapoda</taxon>
        <taxon>Insecta</taxon>
        <taxon>Pterygota</taxon>
        <taxon>Neoptera</taxon>
        <taxon>Endopterygota</taxon>
        <taxon>Diptera</taxon>
        <taxon>Brachycera</taxon>
        <taxon>Muscomorpha</taxon>
        <taxon>Hippoboscoidea</taxon>
        <taxon>Glossinidae</taxon>
        <taxon>Glossina</taxon>
    </lineage>
</organism>
<evidence type="ECO:0000313" key="2">
    <source>
        <dbReference type="Proteomes" id="UP000078200"/>
    </source>
</evidence>